<gene>
    <name evidence="3" type="ORF">A8990_13940</name>
</gene>
<dbReference type="CDD" id="cd08899">
    <property type="entry name" value="SRPBCC_CalC_Aha1-like_6"/>
    <property type="match status" value="1"/>
</dbReference>
<feature type="domain" description="Activator of Hsp90 ATPase homologue 1/2-like C-terminal" evidence="2">
    <location>
        <begin position="23"/>
        <end position="133"/>
    </location>
</feature>
<dbReference type="InterPro" id="IPR023393">
    <property type="entry name" value="START-like_dom_sf"/>
</dbReference>
<dbReference type="Proteomes" id="UP000256304">
    <property type="component" value="Unassembled WGS sequence"/>
</dbReference>
<keyword evidence="4" id="KW-1185">Reference proteome</keyword>
<comment type="caution">
    <text evidence="3">The sequence shown here is derived from an EMBL/GenBank/DDBJ whole genome shotgun (WGS) entry which is preliminary data.</text>
</comment>
<dbReference type="InterPro" id="IPR013538">
    <property type="entry name" value="ASHA1/2-like_C"/>
</dbReference>
<dbReference type="OrthoDB" id="9803476at2"/>
<proteinExistence type="inferred from homology"/>
<dbReference type="AlphaFoldDB" id="A0A3D9R183"/>
<evidence type="ECO:0000259" key="2">
    <source>
        <dbReference type="Pfam" id="PF08327"/>
    </source>
</evidence>
<dbReference type="SUPFAM" id="SSF55961">
    <property type="entry name" value="Bet v1-like"/>
    <property type="match status" value="1"/>
</dbReference>
<organism evidence="3 4">
    <name type="scientific">Paenibacillus taihuensis</name>
    <dbReference type="NCBI Taxonomy" id="1156355"/>
    <lineage>
        <taxon>Bacteria</taxon>
        <taxon>Bacillati</taxon>
        <taxon>Bacillota</taxon>
        <taxon>Bacilli</taxon>
        <taxon>Bacillales</taxon>
        <taxon>Paenibacillaceae</taxon>
        <taxon>Paenibacillus</taxon>
    </lineage>
</organism>
<dbReference type="RefSeq" id="WP_116191722.1">
    <property type="nucleotide sequence ID" value="NZ_QTTN01000039.1"/>
</dbReference>
<dbReference type="EMBL" id="QTTN01000039">
    <property type="protein sequence ID" value="REE68051.1"/>
    <property type="molecule type" value="Genomic_DNA"/>
</dbReference>
<dbReference type="Pfam" id="PF08327">
    <property type="entry name" value="AHSA1"/>
    <property type="match status" value="1"/>
</dbReference>
<dbReference type="Gene3D" id="3.30.530.20">
    <property type="match status" value="1"/>
</dbReference>
<comment type="similarity">
    <text evidence="1">Belongs to the AHA1 family.</text>
</comment>
<protein>
    <submittedName>
        <fullName evidence="3">Uncharacterized protein YndB with AHSA1/START domain</fullName>
    </submittedName>
</protein>
<evidence type="ECO:0000313" key="3">
    <source>
        <dbReference type="EMBL" id="REE68051.1"/>
    </source>
</evidence>
<sequence>MLAIVSQNGEGYMARFERVFTAHSVQQVWAYLTDNELLPTWFPELRVGELREGGCMRFLMPDGGDALEMAILDMKPESILEYAWGEDVVRFELYPEDVGCRLVLLEKLSKLTVHTPKDLAGWHVCLDVIGALLDGRTIENRKAEWERWYGQYQEMLAGGLG</sequence>
<evidence type="ECO:0000256" key="1">
    <source>
        <dbReference type="ARBA" id="ARBA00006817"/>
    </source>
</evidence>
<evidence type="ECO:0000313" key="4">
    <source>
        <dbReference type="Proteomes" id="UP000256304"/>
    </source>
</evidence>
<accession>A0A3D9R183</accession>
<name>A0A3D9R183_9BACL</name>
<reference evidence="3 4" key="1">
    <citation type="submission" date="2018-08" db="EMBL/GenBank/DDBJ databases">
        <title>Genomic Encyclopedia of Type Strains, Phase III (KMG-III): the genomes of soil and plant-associated and newly described type strains.</title>
        <authorList>
            <person name="Whitman W."/>
        </authorList>
    </citation>
    <scope>NUCLEOTIDE SEQUENCE [LARGE SCALE GENOMIC DNA]</scope>
    <source>
        <strain evidence="3 4">CGMCC 1.10966</strain>
    </source>
</reference>